<dbReference type="OrthoDB" id="7776691at2759"/>
<dbReference type="EMBL" id="GDHF01026980">
    <property type="protein sequence ID" value="JAI25334.1"/>
    <property type="molecule type" value="Transcribed_RNA"/>
</dbReference>
<reference evidence="1" key="1">
    <citation type="submission" date="2015-06" db="EMBL/GenBank/DDBJ databases">
        <authorList>
            <person name="Hoefler B.C."/>
            <person name="Straight P.D."/>
        </authorList>
    </citation>
    <scope>NUCLEOTIDE SEQUENCE</scope>
</reference>
<evidence type="ECO:0000313" key="1">
    <source>
        <dbReference type="EMBL" id="JAI25334.1"/>
    </source>
</evidence>
<dbReference type="AlphaFoldDB" id="A0A0K8UFB0"/>
<sequence>MEKVTAMRQVQRKMAIKRMLVCPFLKDGVVQRKRRESRTIIDKNQWNPNFSSERRSYEAGSHATGPAYYYPQYYPNNVPVYVATGDGRGGGSGTGYRRRDGWNSYVPSSSIWTTERSYSEQYRPNTVASHRTPSWKPCYCMTSAVDNRRRRENTHVMKEAPQPTNTVLNVVDAKLAKPFSNN</sequence>
<gene>
    <name evidence="1" type="ORF">c0_g1_i1</name>
</gene>
<accession>A0A0K8UFB0</accession>
<organism evidence="1">
    <name type="scientific">Bactrocera latifrons</name>
    <name type="common">Malaysian fruit fly</name>
    <name type="synonym">Chaetodacus latifrons</name>
    <dbReference type="NCBI Taxonomy" id="174628"/>
    <lineage>
        <taxon>Eukaryota</taxon>
        <taxon>Metazoa</taxon>
        <taxon>Ecdysozoa</taxon>
        <taxon>Arthropoda</taxon>
        <taxon>Hexapoda</taxon>
        <taxon>Insecta</taxon>
        <taxon>Pterygota</taxon>
        <taxon>Neoptera</taxon>
        <taxon>Endopterygota</taxon>
        <taxon>Diptera</taxon>
        <taxon>Brachycera</taxon>
        <taxon>Muscomorpha</taxon>
        <taxon>Tephritoidea</taxon>
        <taxon>Tephritidae</taxon>
        <taxon>Bactrocera</taxon>
        <taxon>Bactrocera</taxon>
    </lineage>
</organism>
<protein>
    <submittedName>
        <fullName evidence="1">Uncharacterized protein</fullName>
    </submittedName>
</protein>
<proteinExistence type="predicted"/>
<name>A0A0K8UFB0_BACLA</name>